<proteinExistence type="predicted"/>
<dbReference type="KEGG" id="gtr:GLOTRDRAFT_134928"/>
<dbReference type="Proteomes" id="UP000030669">
    <property type="component" value="Unassembled WGS sequence"/>
</dbReference>
<dbReference type="HOGENOM" id="CLU_545194_0_0_1"/>
<evidence type="ECO:0000313" key="2">
    <source>
        <dbReference type="Proteomes" id="UP000030669"/>
    </source>
</evidence>
<dbReference type="GeneID" id="19303208"/>
<dbReference type="SUPFAM" id="SSF52047">
    <property type="entry name" value="RNI-like"/>
    <property type="match status" value="1"/>
</dbReference>
<dbReference type="Gene3D" id="3.80.10.10">
    <property type="entry name" value="Ribonuclease Inhibitor"/>
    <property type="match status" value="1"/>
</dbReference>
<reference evidence="1 2" key="1">
    <citation type="journal article" date="2012" name="Science">
        <title>The Paleozoic origin of enzymatic lignin decomposition reconstructed from 31 fungal genomes.</title>
        <authorList>
            <person name="Floudas D."/>
            <person name="Binder M."/>
            <person name="Riley R."/>
            <person name="Barry K."/>
            <person name="Blanchette R.A."/>
            <person name="Henrissat B."/>
            <person name="Martinez A.T."/>
            <person name="Otillar R."/>
            <person name="Spatafora J.W."/>
            <person name="Yadav J.S."/>
            <person name="Aerts A."/>
            <person name="Benoit I."/>
            <person name="Boyd A."/>
            <person name="Carlson A."/>
            <person name="Copeland A."/>
            <person name="Coutinho P.M."/>
            <person name="de Vries R.P."/>
            <person name="Ferreira P."/>
            <person name="Findley K."/>
            <person name="Foster B."/>
            <person name="Gaskell J."/>
            <person name="Glotzer D."/>
            <person name="Gorecki P."/>
            <person name="Heitman J."/>
            <person name="Hesse C."/>
            <person name="Hori C."/>
            <person name="Igarashi K."/>
            <person name="Jurgens J.A."/>
            <person name="Kallen N."/>
            <person name="Kersten P."/>
            <person name="Kohler A."/>
            <person name="Kuees U."/>
            <person name="Kumar T.K.A."/>
            <person name="Kuo A."/>
            <person name="LaButti K."/>
            <person name="Larrondo L.F."/>
            <person name="Lindquist E."/>
            <person name="Ling A."/>
            <person name="Lombard V."/>
            <person name="Lucas S."/>
            <person name="Lundell T."/>
            <person name="Martin R."/>
            <person name="McLaughlin D.J."/>
            <person name="Morgenstern I."/>
            <person name="Morin E."/>
            <person name="Murat C."/>
            <person name="Nagy L.G."/>
            <person name="Nolan M."/>
            <person name="Ohm R.A."/>
            <person name="Patyshakuliyeva A."/>
            <person name="Rokas A."/>
            <person name="Ruiz-Duenas F.J."/>
            <person name="Sabat G."/>
            <person name="Salamov A."/>
            <person name="Samejima M."/>
            <person name="Schmutz J."/>
            <person name="Slot J.C."/>
            <person name="St John F."/>
            <person name="Stenlid J."/>
            <person name="Sun H."/>
            <person name="Sun S."/>
            <person name="Syed K."/>
            <person name="Tsang A."/>
            <person name="Wiebenga A."/>
            <person name="Young D."/>
            <person name="Pisabarro A."/>
            <person name="Eastwood D.C."/>
            <person name="Martin F."/>
            <person name="Cullen D."/>
            <person name="Grigoriev I.V."/>
            <person name="Hibbett D.S."/>
        </authorList>
    </citation>
    <scope>NUCLEOTIDE SEQUENCE [LARGE SCALE GENOMIC DNA]</scope>
    <source>
        <strain evidence="1 2">ATCC 11539</strain>
    </source>
</reference>
<accession>S7QLG6</accession>
<sequence length="464" mass="52277">MSLDDSESILIREDGPSNPSLSCPIATIPLELLADILEICYSRLSGKNKFHFPLRVSLVSKSWRDLLQSTSALWTTIRASSVRTDGLREYLDRAESQSLDVTLDVKHSHGEPRITALLSILISKIHQWRQLNIYADEGPVLGMIAPRLLNAPAHRLETLHVLVLGDDRHLGQPWMFHMDAPRLTRVHISKSPLCYRTSNIFHGLSTLRLECLSSDGVPHLTLTDLRAIAESSPQLRELAVQLPLLKEGTGNAASSTVRLPALRSLELSSCPSLLDGSIRADDFWAFSAPSLERLSLQLPWHAWRTFIMSLMLKRFQRCFAHVVAIKLKNIPFMANIPRSRQAPSNAPRAMCELFISAFPSLQRLECFDTDPTALVKTLTAHLLGDKESWPHLACVTTNKGDWSDLVTLARLRAQHKRPLRVIHLPAVQGLSRRARELLEELEQHTNVEYYSPEDDDGGRMDLYR</sequence>
<organism evidence="1 2">
    <name type="scientific">Gloeophyllum trabeum (strain ATCC 11539 / FP-39264 / Madison 617)</name>
    <name type="common">Brown rot fungus</name>
    <dbReference type="NCBI Taxonomy" id="670483"/>
    <lineage>
        <taxon>Eukaryota</taxon>
        <taxon>Fungi</taxon>
        <taxon>Dikarya</taxon>
        <taxon>Basidiomycota</taxon>
        <taxon>Agaricomycotina</taxon>
        <taxon>Agaricomycetes</taxon>
        <taxon>Gloeophyllales</taxon>
        <taxon>Gloeophyllaceae</taxon>
        <taxon>Gloeophyllum</taxon>
    </lineage>
</organism>
<dbReference type="Gene3D" id="1.20.1280.50">
    <property type="match status" value="1"/>
</dbReference>
<dbReference type="RefSeq" id="XP_007860664.1">
    <property type="nucleotide sequence ID" value="XM_007862473.1"/>
</dbReference>
<dbReference type="AlphaFoldDB" id="S7QLG6"/>
<dbReference type="OrthoDB" id="3365698at2759"/>
<keyword evidence="2" id="KW-1185">Reference proteome</keyword>
<gene>
    <name evidence="1" type="ORF">GLOTRDRAFT_134928</name>
</gene>
<protein>
    <submittedName>
        <fullName evidence="1">Uncharacterized protein</fullName>
    </submittedName>
</protein>
<evidence type="ECO:0000313" key="1">
    <source>
        <dbReference type="EMBL" id="EPQ60203.1"/>
    </source>
</evidence>
<dbReference type="OMA" id="LVIEYSW"/>
<name>S7QLG6_GLOTA</name>
<dbReference type="EMBL" id="KB469296">
    <property type="protein sequence ID" value="EPQ60203.1"/>
    <property type="molecule type" value="Genomic_DNA"/>
</dbReference>
<dbReference type="InterPro" id="IPR032675">
    <property type="entry name" value="LRR_dom_sf"/>
</dbReference>